<protein>
    <submittedName>
        <fullName evidence="2">Nuclease-related domain-containing protein</fullName>
    </submittedName>
</protein>
<feature type="domain" description="NERD" evidence="1">
    <location>
        <begin position="37"/>
        <end position="148"/>
    </location>
</feature>
<reference evidence="2 3" key="1">
    <citation type="submission" date="2016-11" db="EMBL/GenBank/DDBJ databases">
        <authorList>
            <person name="Jaros S."/>
            <person name="Januszkiewicz K."/>
            <person name="Wedrychowicz H."/>
        </authorList>
    </citation>
    <scope>NUCLEOTIDE SEQUENCE [LARGE SCALE GENOMIC DNA]</scope>
    <source>
        <strain evidence="2 3">CGMCC 1.10681</strain>
    </source>
</reference>
<evidence type="ECO:0000259" key="1">
    <source>
        <dbReference type="PROSITE" id="PS50965"/>
    </source>
</evidence>
<dbReference type="RefSeq" id="WP_073202924.1">
    <property type="nucleotide sequence ID" value="NZ_FRCZ01000007.1"/>
</dbReference>
<dbReference type="EMBL" id="FRCZ01000007">
    <property type="protein sequence ID" value="SHN31622.1"/>
    <property type="molecule type" value="Genomic_DNA"/>
</dbReference>
<proteinExistence type="predicted"/>
<organism evidence="2 3">
    <name type="scientific">Gracilibacillus kekensis</name>
    <dbReference type="NCBI Taxonomy" id="1027249"/>
    <lineage>
        <taxon>Bacteria</taxon>
        <taxon>Bacillati</taxon>
        <taxon>Bacillota</taxon>
        <taxon>Bacilli</taxon>
        <taxon>Bacillales</taxon>
        <taxon>Bacillaceae</taxon>
        <taxon>Gracilibacillus</taxon>
    </lineage>
</organism>
<dbReference type="InterPro" id="IPR011528">
    <property type="entry name" value="NERD"/>
</dbReference>
<name>A0A1M7QK50_9BACI</name>
<dbReference type="Proteomes" id="UP000184184">
    <property type="component" value="Unassembled WGS sequence"/>
</dbReference>
<accession>A0A1M7QK50</accession>
<evidence type="ECO:0000313" key="3">
    <source>
        <dbReference type="Proteomes" id="UP000184184"/>
    </source>
</evidence>
<dbReference type="STRING" id="1027249.SAMN05216179_3294"/>
<sequence length="312" mass="36694">MIVKHLEKPYELTILDALHLRISFSKKEETYYHNLLLGYEGELRLEQALQTGLSDSFYVLSDLRFEIGTTSFQMDSLLFTGEELILLDAKNFPGDYKLSDKRWFKLPNKEISNPLLQLKRNETLMRQLMEKLNRNLPVESYTVFTHPEFTLYQAPINQHFIFPTQISRFISSLNERLPANSSQLKLAQQLISLDIGAYPHPQIPKFHYDQLKKGQRCYECRGLSMKIEGRNAVCLQCHSNEQVHEAVLRNIREFQLLFPDEKVTTNIVYDWCGKEYSQKSIKRFMDKNFKAVGSHKWIHYVDYNNLTDTLKN</sequence>
<gene>
    <name evidence="2" type="ORF">SAMN05216179_3294</name>
</gene>
<dbReference type="PROSITE" id="PS50965">
    <property type="entry name" value="NERD"/>
    <property type="match status" value="1"/>
</dbReference>
<evidence type="ECO:0000313" key="2">
    <source>
        <dbReference type="EMBL" id="SHN31622.1"/>
    </source>
</evidence>
<dbReference type="Pfam" id="PF08378">
    <property type="entry name" value="NERD"/>
    <property type="match status" value="1"/>
</dbReference>
<dbReference type="AlphaFoldDB" id="A0A1M7QK50"/>
<keyword evidence="3" id="KW-1185">Reference proteome</keyword>